<dbReference type="SUPFAM" id="SSF110997">
    <property type="entry name" value="Sporulation related repeat"/>
    <property type="match status" value="1"/>
</dbReference>
<proteinExistence type="predicted"/>
<evidence type="ECO:0000256" key="1">
    <source>
        <dbReference type="SAM" id="MobiDB-lite"/>
    </source>
</evidence>
<dbReference type="InterPro" id="IPR052748">
    <property type="entry name" value="ISR_Activator"/>
</dbReference>
<dbReference type="Proteomes" id="UP000557739">
    <property type="component" value="Unassembled WGS sequence"/>
</dbReference>
<feature type="chain" id="PRO_5031373234" description="SPOR domain-containing protein" evidence="2">
    <location>
        <begin position="20"/>
        <end position="334"/>
    </location>
</feature>
<dbReference type="InterPro" id="IPR006597">
    <property type="entry name" value="Sel1-like"/>
</dbReference>
<feature type="domain" description="SPOR" evidence="3">
    <location>
        <begin position="258"/>
        <end position="334"/>
    </location>
</feature>
<dbReference type="PANTHER" id="PTHR45011">
    <property type="entry name" value="DAP3-BINDING CELL DEATH ENHANCER 1"/>
    <property type="match status" value="1"/>
</dbReference>
<feature type="region of interest" description="Disordered" evidence="1">
    <location>
        <begin position="198"/>
        <end position="261"/>
    </location>
</feature>
<dbReference type="Gene3D" id="1.25.40.10">
    <property type="entry name" value="Tetratricopeptide repeat domain"/>
    <property type="match status" value="1"/>
</dbReference>
<protein>
    <recommendedName>
        <fullName evidence="3">SPOR domain-containing protein</fullName>
    </recommendedName>
</protein>
<evidence type="ECO:0000256" key="2">
    <source>
        <dbReference type="SAM" id="SignalP"/>
    </source>
</evidence>
<evidence type="ECO:0000313" key="5">
    <source>
        <dbReference type="Proteomes" id="UP000557739"/>
    </source>
</evidence>
<dbReference type="Gene3D" id="3.30.70.1070">
    <property type="entry name" value="Sporulation related repeat"/>
    <property type="match status" value="1"/>
</dbReference>
<organism evidence="4 5">
    <name type="scientific">Sphingomonas yantingensis</name>
    <dbReference type="NCBI Taxonomy" id="1241761"/>
    <lineage>
        <taxon>Bacteria</taxon>
        <taxon>Pseudomonadati</taxon>
        <taxon>Pseudomonadota</taxon>
        <taxon>Alphaproteobacteria</taxon>
        <taxon>Sphingomonadales</taxon>
        <taxon>Sphingomonadaceae</taxon>
        <taxon>Sphingomonas</taxon>
    </lineage>
</organism>
<accession>A0A7W9AQP6</accession>
<dbReference type="InterPro" id="IPR007730">
    <property type="entry name" value="SPOR-like_dom"/>
</dbReference>
<evidence type="ECO:0000259" key="3">
    <source>
        <dbReference type="PROSITE" id="PS51724"/>
    </source>
</evidence>
<dbReference type="Pfam" id="PF08238">
    <property type="entry name" value="Sel1"/>
    <property type="match status" value="3"/>
</dbReference>
<keyword evidence="5" id="KW-1185">Reference proteome</keyword>
<dbReference type="InterPro" id="IPR011990">
    <property type="entry name" value="TPR-like_helical_dom_sf"/>
</dbReference>
<dbReference type="SMART" id="SM00671">
    <property type="entry name" value="SEL1"/>
    <property type="match status" value="2"/>
</dbReference>
<gene>
    <name evidence="4" type="ORF">FHR19_002223</name>
</gene>
<evidence type="ECO:0000313" key="4">
    <source>
        <dbReference type="EMBL" id="MBB5698868.1"/>
    </source>
</evidence>
<dbReference type="PANTHER" id="PTHR45011:SF1">
    <property type="entry name" value="DAP3-BINDING CELL DEATH ENHANCER 1"/>
    <property type="match status" value="1"/>
</dbReference>
<dbReference type="Pfam" id="PF05036">
    <property type="entry name" value="SPOR"/>
    <property type="match status" value="1"/>
</dbReference>
<dbReference type="InterPro" id="IPR036680">
    <property type="entry name" value="SPOR-like_sf"/>
</dbReference>
<dbReference type="SUPFAM" id="SSF81901">
    <property type="entry name" value="HCP-like"/>
    <property type="match status" value="1"/>
</dbReference>
<reference evidence="4 5" key="1">
    <citation type="submission" date="2020-08" db="EMBL/GenBank/DDBJ databases">
        <title>Genomic Encyclopedia of Type Strains, Phase IV (KMG-IV): sequencing the most valuable type-strain genomes for metagenomic binning, comparative biology and taxonomic classification.</title>
        <authorList>
            <person name="Goeker M."/>
        </authorList>
    </citation>
    <scope>NUCLEOTIDE SEQUENCE [LARGE SCALE GENOMIC DNA]</scope>
    <source>
        <strain evidence="4 5">DSM 27244</strain>
    </source>
</reference>
<dbReference type="GO" id="GO:0042834">
    <property type="term" value="F:peptidoglycan binding"/>
    <property type="evidence" value="ECO:0007669"/>
    <property type="project" value="InterPro"/>
</dbReference>
<feature type="compositionally biased region" description="Pro residues" evidence="1">
    <location>
        <begin position="223"/>
        <end position="240"/>
    </location>
</feature>
<dbReference type="AlphaFoldDB" id="A0A7W9AQP6"/>
<keyword evidence="2" id="KW-0732">Signal</keyword>
<dbReference type="PROSITE" id="PS51724">
    <property type="entry name" value="SPOR"/>
    <property type="match status" value="1"/>
</dbReference>
<comment type="caution">
    <text evidence="4">The sequence shown here is derived from an EMBL/GenBank/DDBJ whole genome shotgun (WGS) entry which is preliminary data.</text>
</comment>
<feature type="compositionally biased region" description="Low complexity" evidence="1">
    <location>
        <begin position="241"/>
        <end position="257"/>
    </location>
</feature>
<dbReference type="EMBL" id="JACIJJ010000003">
    <property type="protein sequence ID" value="MBB5698868.1"/>
    <property type="molecule type" value="Genomic_DNA"/>
</dbReference>
<dbReference type="RefSeq" id="WP_184028191.1">
    <property type="nucleotide sequence ID" value="NZ_JACIJJ010000003.1"/>
</dbReference>
<feature type="signal peptide" evidence="2">
    <location>
        <begin position="1"/>
        <end position="19"/>
    </location>
</feature>
<sequence>MRKPLFVAALLFAPLVAAAPIQQSAPANVVKSGVDAWARGEYKKAVELWRAPAVAGDADAQFNLGQAYKLGRGVPTDLGLAEEWYRKAAVQGHRQAEDNYGLALFQNNKRSEAVKWLEKSVARGEPRAQFVLGTMLFNGDVVQKDWVRAYALMVRANSTGLPQAGNTLAQMDRYIGLQERQQGLALARQLESGTAVASGPAAGTVASAEVPPPAPRPAAVQPQPRPTPRVPAPAPKPVPALTPVAARPAPKPTAAAPARKDGGWRVQLGAFRDAGNARDQWGKAAGSLPGAQPYYVKAGAVTRLLAGPYGSSAEAAKACAAVKRAGIACLPTRG</sequence>
<name>A0A7W9AQP6_9SPHN</name>